<proteinExistence type="predicted"/>
<evidence type="ECO:0000313" key="2">
    <source>
        <dbReference type="EMBL" id="GAX57090.1"/>
    </source>
</evidence>
<dbReference type="Proteomes" id="UP000217446">
    <property type="component" value="Unassembled WGS sequence"/>
</dbReference>
<dbReference type="EMBL" id="BDQI01000032">
    <property type="protein sequence ID" value="GAX57090.1"/>
    <property type="molecule type" value="Genomic_DNA"/>
</dbReference>
<dbReference type="STRING" id="1963.AQJ27_40075"/>
<feature type="compositionally biased region" description="Low complexity" evidence="1">
    <location>
        <begin position="7"/>
        <end position="18"/>
    </location>
</feature>
<name>A0A250VSZ6_STROL</name>
<evidence type="ECO:0000256" key="1">
    <source>
        <dbReference type="SAM" id="MobiDB-lite"/>
    </source>
</evidence>
<gene>
    <name evidence="2" type="ORF">SO3561_08660</name>
</gene>
<comment type="caution">
    <text evidence="2">The sequence shown here is derived from an EMBL/GenBank/DDBJ whole genome shotgun (WGS) entry which is preliminary data.</text>
</comment>
<accession>A0A250VSZ6</accession>
<evidence type="ECO:0000313" key="3">
    <source>
        <dbReference type="Proteomes" id="UP000217446"/>
    </source>
</evidence>
<dbReference type="AlphaFoldDB" id="A0A250VSZ6"/>
<feature type="region of interest" description="Disordered" evidence="1">
    <location>
        <begin position="1"/>
        <end position="21"/>
    </location>
</feature>
<organism evidence="2 3">
    <name type="scientific">Streptomyces olivochromogenes</name>
    <dbReference type="NCBI Taxonomy" id="1963"/>
    <lineage>
        <taxon>Bacteria</taxon>
        <taxon>Bacillati</taxon>
        <taxon>Actinomycetota</taxon>
        <taxon>Actinomycetes</taxon>
        <taxon>Kitasatosporales</taxon>
        <taxon>Streptomycetaceae</taxon>
        <taxon>Streptomyces</taxon>
    </lineage>
</organism>
<reference evidence="3" key="1">
    <citation type="submission" date="2017-05" db="EMBL/GenBank/DDBJ databases">
        <title>Streptomyces olivochromogenes NBRC 3561 whole genome shotgun sequence.</title>
        <authorList>
            <person name="Dohra H."/>
            <person name="Kodani S."/>
        </authorList>
    </citation>
    <scope>NUCLEOTIDE SEQUENCE [LARGE SCALE GENOMIC DNA]</scope>
    <source>
        <strain evidence="3">NBRC 3561</strain>
    </source>
</reference>
<protein>
    <submittedName>
        <fullName evidence="2">Uncharacterized protein</fullName>
    </submittedName>
</protein>
<sequence length="196" mass="22228">MRDDLLTPPSTTPNGSPPARHVHDLYARGVRYAELHEPVNLSSPTPRDLRALDFVRVATARGLLVRWQLRAGRRADPALTARDLTHLQPPASLDGTRPAERLTEWRNRFYIGRCVWRRGPGFVQIRDRRDGVLQRFNLLQPAYVQAATLLEQQQVSGVDPDVLVALRAEHLVLDLGGLDWWAPCLIDRWPVPSMVL</sequence>
<keyword evidence="3" id="KW-1185">Reference proteome</keyword>
<dbReference type="InterPro" id="IPR043863">
    <property type="entry name" value="DUF5825"/>
</dbReference>
<dbReference type="Pfam" id="PF19142">
    <property type="entry name" value="DUF5825"/>
    <property type="match status" value="1"/>
</dbReference>
<dbReference type="RefSeq" id="WP_159064519.1">
    <property type="nucleotide sequence ID" value="NZ_BDQI01000032.1"/>
</dbReference>